<dbReference type="Proteomes" id="UP000834106">
    <property type="component" value="Chromosome 8"/>
</dbReference>
<dbReference type="EMBL" id="OU503043">
    <property type="protein sequence ID" value="CAI9765708.1"/>
    <property type="molecule type" value="Genomic_DNA"/>
</dbReference>
<reference evidence="2" key="1">
    <citation type="submission" date="2023-05" db="EMBL/GenBank/DDBJ databases">
        <authorList>
            <person name="Huff M."/>
        </authorList>
    </citation>
    <scope>NUCLEOTIDE SEQUENCE</scope>
</reference>
<keyword evidence="1" id="KW-1133">Transmembrane helix</keyword>
<evidence type="ECO:0000256" key="1">
    <source>
        <dbReference type="SAM" id="Phobius"/>
    </source>
</evidence>
<name>A0AAD1ZBF4_9LAMI</name>
<protein>
    <submittedName>
        <fullName evidence="2">Uncharacterized protein</fullName>
    </submittedName>
</protein>
<proteinExistence type="predicted"/>
<dbReference type="AlphaFoldDB" id="A0AAD1ZBF4"/>
<sequence>MHQWLCYYARRLVFTKRESRCVVHLWVLGRSILLIGAQAVAHLPNVLLEMLLLRMLSTLNGLGVKTNCNCLEQNDCYCLQALSIVAFVMCNGIVKNWVVVGRMVILWLFCTLHSILAIYCLL</sequence>
<gene>
    <name evidence="2" type="ORF">FPE_LOCUS13138</name>
</gene>
<feature type="transmembrane region" description="Helical" evidence="1">
    <location>
        <begin position="21"/>
        <end position="40"/>
    </location>
</feature>
<organism evidence="2 3">
    <name type="scientific">Fraxinus pennsylvanica</name>
    <dbReference type="NCBI Taxonomy" id="56036"/>
    <lineage>
        <taxon>Eukaryota</taxon>
        <taxon>Viridiplantae</taxon>
        <taxon>Streptophyta</taxon>
        <taxon>Embryophyta</taxon>
        <taxon>Tracheophyta</taxon>
        <taxon>Spermatophyta</taxon>
        <taxon>Magnoliopsida</taxon>
        <taxon>eudicotyledons</taxon>
        <taxon>Gunneridae</taxon>
        <taxon>Pentapetalae</taxon>
        <taxon>asterids</taxon>
        <taxon>lamiids</taxon>
        <taxon>Lamiales</taxon>
        <taxon>Oleaceae</taxon>
        <taxon>Oleeae</taxon>
        <taxon>Fraxinus</taxon>
    </lineage>
</organism>
<feature type="transmembrane region" description="Helical" evidence="1">
    <location>
        <begin position="100"/>
        <end position="121"/>
    </location>
</feature>
<evidence type="ECO:0000313" key="3">
    <source>
        <dbReference type="Proteomes" id="UP000834106"/>
    </source>
</evidence>
<keyword evidence="1" id="KW-0812">Transmembrane</keyword>
<evidence type="ECO:0000313" key="2">
    <source>
        <dbReference type="EMBL" id="CAI9765708.1"/>
    </source>
</evidence>
<keyword evidence="1" id="KW-0472">Membrane</keyword>
<keyword evidence="3" id="KW-1185">Reference proteome</keyword>
<accession>A0AAD1ZBF4</accession>